<dbReference type="PROSITE" id="PS51706">
    <property type="entry name" value="G_ENGB"/>
    <property type="match status" value="1"/>
</dbReference>
<organism evidence="12 13">
    <name type="scientific">Prymnesium parvum</name>
    <name type="common">Toxic golden alga</name>
    <dbReference type="NCBI Taxonomy" id="97485"/>
    <lineage>
        <taxon>Eukaryota</taxon>
        <taxon>Haptista</taxon>
        <taxon>Haptophyta</taxon>
        <taxon>Prymnesiophyceae</taxon>
        <taxon>Prymnesiales</taxon>
        <taxon>Prymnesiaceae</taxon>
        <taxon>Prymnesium</taxon>
    </lineage>
</organism>
<dbReference type="Gene3D" id="3.40.50.300">
    <property type="entry name" value="P-loop containing nucleotide triphosphate hydrolases"/>
    <property type="match status" value="1"/>
</dbReference>
<dbReference type="GO" id="GO:0005525">
    <property type="term" value="F:GTP binding"/>
    <property type="evidence" value="ECO:0007669"/>
    <property type="project" value="UniProtKB-KW"/>
</dbReference>
<sequence length="394" mass="44059">MLCARHSLPLHRHPITSHAPHGSIPTLHTHSALHCRLTPHRAPFLTPHRSARTCTGGPGIVPSIVCRIHRRWRRGSSPWKPRSPLSKSAVGRTSREEEKTAAEREAYAARLAEVEYGAWDPEVMEDIEAYKLGRIHGCYNPKLVMQRRHRKAGLYVKEAAVHDVEELPQLNGIDDLPLPEVAVCGASNAGKSSLLNALLSADATVGPAAVCSRPGWTRSIQLFKLYETRYEDGLMCLADCPGYGTALASKEDRMQWARTMRDYLRKRQQCTGVFVLIDCSRGVTEDDERFMTLIDSTEKKFHCVLTKADLLTPVQLAQSNVLVAEAATKHPSYAGGDIPMCSANNHAGVAELYRRLRTGLRHFANNRRHTELRNLPNQQVQCTRWILCLKRTSA</sequence>
<dbReference type="GO" id="GO:0046872">
    <property type="term" value="F:metal ion binding"/>
    <property type="evidence" value="ECO:0007669"/>
    <property type="project" value="UniProtKB-KW"/>
</dbReference>
<dbReference type="InterPro" id="IPR027417">
    <property type="entry name" value="P-loop_NTPase"/>
</dbReference>
<dbReference type="EMBL" id="JBGBPQ010000003">
    <property type="protein sequence ID" value="KAL1526873.1"/>
    <property type="molecule type" value="Genomic_DNA"/>
</dbReference>
<feature type="region of interest" description="Disordered" evidence="10">
    <location>
        <begin position="74"/>
        <end position="101"/>
    </location>
</feature>
<dbReference type="SUPFAM" id="SSF52540">
    <property type="entry name" value="P-loop containing nucleoside triphosphate hydrolases"/>
    <property type="match status" value="1"/>
</dbReference>
<gene>
    <name evidence="12" type="ORF">AB1Y20_015564</name>
</gene>
<keyword evidence="9" id="KW-0131">Cell cycle</keyword>
<name>A0AB34K0U1_PRYPA</name>
<evidence type="ECO:0000256" key="5">
    <source>
        <dbReference type="ARBA" id="ARBA00022741"/>
    </source>
</evidence>
<keyword evidence="13" id="KW-1185">Reference proteome</keyword>
<evidence type="ECO:0000256" key="4">
    <source>
        <dbReference type="ARBA" id="ARBA00022723"/>
    </source>
</evidence>
<dbReference type="InterPro" id="IPR019987">
    <property type="entry name" value="GTP-bd_ribosome_bio_YsxC"/>
</dbReference>
<comment type="caution">
    <text evidence="12">The sequence shown here is derived from an EMBL/GenBank/DDBJ whole genome shotgun (WGS) entry which is preliminary data.</text>
</comment>
<evidence type="ECO:0000256" key="6">
    <source>
        <dbReference type="ARBA" id="ARBA00022842"/>
    </source>
</evidence>
<proteinExistence type="inferred from homology"/>
<feature type="domain" description="EngB-type G" evidence="11">
    <location>
        <begin position="177"/>
        <end position="362"/>
    </location>
</feature>
<dbReference type="AlphaFoldDB" id="A0AB34K0U1"/>
<evidence type="ECO:0000313" key="13">
    <source>
        <dbReference type="Proteomes" id="UP001515480"/>
    </source>
</evidence>
<protein>
    <recommendedName>
        <fullName evidence="11">EngB-type G domain-containing protein</fullName>
    </recommendedName>
</protein>
<keyword evidence="5" id="KW-0547">Nucleotide-binding</keyword>
<dbReference type="PANTHER" id="PTHR11649:SF13">
    <property type="entry name" value="ENGB-TYPE G DOMAIN-CONTAINING PROTEIN"/>
    <property type="match status" value="1"/>
</dbReference>
<dbReference type="Pfam" id="PF01926">
    <property type="entry name" value="MMR_HSR1"/>
    <property type="match status" value="1"/>
</dbReference>
<dbReference type="InterPro" id="IPR030393">
    <property type="entry name" value="G_ENGB_dom"/>
</dbReference>
<evidence type="ECO:0000256" key="7">
    <source>
        <dbReference type="ARBA" id="ARBA00023134"/>
    </source>
</evidence>
<dbReference type="GO" id="GO:0051301">
    <property type="term" value="P:cell division"/>
    <property type="evidence" value="ECO:0007669"/>
    <property type="project" value="UniProtKB-KW"/>
</dbReference>
<dbReference type="NCBIfam" id="TIGR03598">
    <property type="entry name" value="GTPase_YsxC"/>
    <property type="match status" value="1"/>
</dbReference>
<evidence type="ECO:0000256" key="3">
    <source>
        <dbReference type="ARBA" id="ARBA00022618"/>
    </source>
</evidence>
<evidence type="ECO:0000256" key="2">
    <source>
        <dbReference type="ARBA" id="ARBA00009638"/>
    </source>
</evidence>
<dbReference type="Proteomes" id="UP001515480">
    <property type="component" value="Unassembled WGS sequence"/>
</dbReference>
<dbReference type="InterPro" id="IPR006073">
    <property type="entry name" value="GTP-bd"/>
</dbReference>
<comment type="cofactor">
    <cofactor evidence="1">
        <name>Mg(2+)</name>
        <dbReference type="ChEBI" id="CHEBI:18420"/>
    </cofactor>
</comment>
<keyword evidence="7" id="KW-0342">GTP-binding</keyword>
<comment type="similarity">
    <text evidence="2">Belongs to the TRAFAC class TrmE-Era-EngA-EngB-Septin-like GTPase superfamily. EngB GTPase family.</text>
</comment>
<evidence type="ECO:0000259" key="11">
    <source>
        <dbReference type="PROSITE" id="PS51706"/>
    </source>
</evidence>
<evidence type="ECO:0000313" key="12">
    <source>
        <dbReference type="EMBL" id="KAL1526873.1"/>
    </source>
</evidence>
<evidence type="ECO:0000256" key="9">
    <source>
        <dbReference type="ARBA" id="ARBA00023306"/>
    </source>
</evidence>
<reference evidence="12 13" key="1">
    <citation type="journal article" date="2024" name="Science">
        <title>Giant polyketide synthase enzymes in the biosynthesis of giant marine polyether toxins.</title>
        <authorList>
            <person name="Fallon T.R."/>
            <person name="Shende V.V."/>
            <person name="Wierzbicki I.H."/>
            <person name="Pendleton A.L."/>
            <person name="Watervoot N.F."/>
            <person name="Auber R.P."/>
            <person name="Gonzalez D.J."/>
            <person name="Wisecaver J.H."/>
            <person name="Moore B.S."/>
        </authorList>
    </citation>
    <scope>NUCLEOTIDE SEQUENCE [LARGE SCALE GENOMIC DNA]</scope>
    <source>
        <strain evidence="12 13">12B1</strain>
    </source>
</reference>
<accession>A0AB34K0U1</accession>
<keyword evidence="3" id="KW-0132">Cell division</keyword>
<dbReference type="CDD" id="cd01876">
    <property type="entry name" value="YihA_EngB"/>
    <property type="match status" value="1"/>
</dbReference>
<evidence type="ECO:0000256" key="8">
    <source>
        <dbReference type="ARBA" id="ARBA00023210"/>
    </source>
</evidence>
<keyword evidence="4" id="KW-0479">Metal-binding</keyword>
<keyword evidence="8" id="KW-0717">Septation</keyword>
<dbReference type="PANTHER" id="PTHR11649">
    <property type="entry name" value="MSS1/TRME-RELATED GTP-BINDING PROTEIN"/>
    <property type="match status" value="1"/>
</dbReference>
<evidence type="ECO:0000256" key="1">
    <source>
        <dbReference type="ARBA" id="ARBA00001946"/>
    </source>
</evidence>
<evidence type="ECO:0000256" key="10">
    <source>
        <dbReference type="SAM" id="MobiDB-lite"/>
    </source>
</evidence>
<keyword evidence="6" id="KW-0460">Magnesium</keyword>